<dbReference type="InParanoid" id="L8FXU9"/>
<sequence>MLTELTIFGLPKLTHSPESPTKEARVTRQAANQAHKQLAGVALEARKQDRLREKRVKAHIRAGNPVPPENRDPILDPEAGSKPKPGFEPGFEFE</sequence>
<evidence type="ECO:0000256" key="1">
    <source>
        <dbReference type="SAM" id="MobiDB-lite"/>
    </source>
</evidence>
<dbReference type="OrthoDB" id="10622410at2759"/>
<accession>L8FXU9</accession>
<dbReference type="STRING" id="658429.L8FXU9"/>
<evidence type="ECO:0000313" key="2">
    <source>
        <dbReference type="EMBL" id="ELR05328.1"/>
    </source>
</evidence>
<evidence type="ECO:0000313" key="3">
    <source>
        <dbReference type="Proteomes" id="UP000011064"/>
    </source>
</evidence>
<reference evidence="3" key="1">
    <citation type="submission" date="2010-09" db="EMBL/GenBank/DDBJ databases">
        <title>The genome sequence of Geomyces destructans 20631-21.</title>
        <authorList>
            <consortium name="The Broad Institute Genome Sequencing Platform"/>
            <person name="Cuomo C.A."/>
            <person name="Blehert D.S."/>
            <person name="Lorch J.M."/>
            <person name="Young S.K."/>
            <person name="Zeng Q."/>
            <person name="Gargeya S."/>
            <person name="Fitzgerald M."/>
            <person name="Haas B."/>
            <person name="Abouelleil A."/>
            <person name="Alvarado L."/>
            <person name="Arachchi H.M."/>
            <person name="Berlin A."/>
            <person name="Brown A."/>
            <person name="Chapman S.B."/>
            <person name="Chen Z."/>
            <person name="Dunbar C."/>
            <person name="Freedman E."/>
            <person name="Gearin G."/>
            <person name="Gellesch M."/>
            <person name="Goldberg J."/>
            <person name="Griggs A."/>
            <person name="Gujja S."/>
            <person name="Heiman D."/>
            <person name="Howarth C."/>
            <person name="Larson L."/>
            <person name="Lui A."/>
            <person name="MacDonald P.J.P."/>
            <person name="Montmayeur A."/>
            <person name="Murphy C."/>
            <person name="Neiman D."/>
            <person name="Pearson M."/>
            <person name="Priest M."/>
            <person name="Roberts A."/>
            <person name="Saif S."/>
            <person name="Shea T."/>
            <person name="Shenoy N."/>
            <person name="Sisk P."/>
            <person name="Stolte C."/>
            <person name="Sykes S."/>
            <person name="Wortman J."/>
            <person name="Nusbaum C."/>
            <person name="Birren B."/>
        </authorList>
    </citation>
    <scope>NUCLEOTIDE SEQUENCE [LARGE SCALE GENOMIC DNA]</scope>
    <source>
        <strain evidence="3">ATCC MYA-4855 / 20631-21</strain>
    </source>
</reference>
<dbReference type="Proteomes" id="UP000011064">
    <property type="component" value="Unassembled WGS sequence"/>
</dbReference>
<dbReference type="EMBL" id="GL573382">
    <property type="protein sequence ID" value="ELR05328.1"/>
    <property type="molecule type" value="Genomic_DNA"/>
</dbReference>
<proteinExistence type="predicted"/>
<organism evidence="2 3">
    <name type="scientific">Pseudogymnoascus destructans (strain ATCC MYA-4855 / 20631-21)</name>
    <name type="common">Bat white-nose syndrome fungus</name>
    <name type="synonym">Geomyces destructans</name>
    <dbReference type="NCBI Taxonomy" id="658429"/>
    <lineage>
        <taxon>Eukaryota</taxon>
        <taxon>Fungi</taxon>
        <taxon>Dikarya</taxon>
        <taxon>Ascomycota</taxon>
        <taxon>Pezizomycotina</taxon>
        <taxon>Leotiomycetes</taxon>
        <taxon>Thelebolales</taxon>
        <taxon>Thelebolaceae</taxon>
        <taxon>Pseudogymnoascus</taxon>
    </lineage>
</organism>
<dbReference type="HOGENOM" id="CLU_2387104_0_0_1"/>
<dbReference type="AlphaFoldDB" id="L8FXU9"/>
<gene>
    <name evidence="2" type="ORF">GMDG_07311</name>
</gene>
<protein>
    <submittedName>
        <fullName evidence="2">Uncharacterized protein</fullName>
    </submittedName>
</protein>
<dbReference type="VEuPathDB" id="FungiDB:GMDG_07311"/>
<keyword evidence="3" id="KW-1185">Reference proteome</keyword>
<name>L8FXU9_PSED2</name>
<feature type="region of interest" description="Disordered" evidence="1">
    <location>
        <begin position="12"/>
        <end position="35"/>
    </location>
</feature>
<feature type="region of interest" description="Disordered" evidence="1">
    <location>
        <begin position="58"/>
        <end position="94"/>
    </location>
</feature>